<gene>
    <name evidence="1" type="ORF">SK128_005892</name>
</gene>
<keyword evidence="2" id="KW-1185">Reference proteome</keyword>
<evidence type="ECO:0000313" key="2">
    <source>
        <dbReference type="Proteomes" id="UP001381693"/>
    </source>
</evidence>
<dbReference type="EMBL" id="JAXCGZ010002700">
    <property type="protein sequence ID" value="KAK7083655.1"/>
    <property type="molecule type" value="Genomic_DNA"/>
</dbReference>
<evidence type="ECO:0000313" key="1">
    <source>
        <dbReference type="EMBL" id="KAK7083655.1"/>
    </source>
</evidence>
<proteinExistence type="predicted"/>
<dbReference type="Proteomes" id="UP001381693">
    <property type="component" value="Unassembled WGS sequence"/>
</dbReference>
<comment type="caution">
    <text evidence="1">The sequence shown here is derived from an EMBL/GenBank/DDBJ whole genome shotgun (WGS) entry which is preliminary data.</text>
</comment>
<reference evidence="1 2" key="1">
    <citation type="submission" date="2023-11" db="EMBL/GenBank/DDBJ databases">
        <title>Halocaridina rubra genome assembly.</title>
        <authorList>
            <person name="Smith C."/>
        </authorList>
    </citation>
    <scope>NUCLEOTIDE SEQUENCE [LARGE SCALE GENOMIC DNA]</scope>
    <source>
        <strain evidence="1">EP-1</strain>
        <tissue evidence="1">Whole</tissue>
    </source>
</reference>
<organism evidence="1 2">
    <name type="scientific">Halocaridina rubra</name>
    <name type="common">Hawaiian red shrimp</name>
    <dbReference type="NCBI Taxonomy" id="373956"/>
    <lineage>
        <taxon>Eukaryota</taxon>
        <taxon>Metazoa</taxon>
        <taxon>Ecdysozoa</taxon>
        <taxon>Arthropoda</taxon>
        <taxon>Crustacea</taxon>
        <taxon>Multicrustacea</taxon>
        <taxon>Malacostraca</taxon>
        <taxon>Eumalacostraca</taxon>
        <taxon>Eucarida</taxon>
        <taxon>Decapoda</taxon>
        <taxon>Pleocyemata</taxon>
        <taxon>Caridea</taxon>
        <taxon>Atyoidea</taxon>
        <taxon>Atyidae</taxon>
        <taxon>Halocaridina</taxon>
    </lineage>
</organism>
<protein>
    <submittedName>
        <fullName evidence="1">Uncharacterized protein</fullName>
    </submittedName>
</protein>
<accession>A0AAN8XFP1</accession>
<name>A0AAN8XFP1_HALRR</name>
<sequence>MAYLPDCAADIPDIIYDYLHFICNYLCHPGYLRKKRPQVKGSAIPQLITQEHWLYGQPTPCNAETHDKNLIQNHIHQQGFSQ</sequence>
<dbReference type="AlphaFoldDB" id="A0AAN8XFP1"/>